<reference evidence="2" key="1">
    <citation type="journal article" date="2020" name="Nature">
        <title>Giant virus diversity and host interactions through global metagenomics.</title>
        <authorList>
            <person name="Schulz F."/>
            <person name="Roux S."/>
            <person name="Paez-Espino D."/>
            <person name="Jungbluth S."/>
            <person name="Walsh D.A."/>
            <person name="Denef V.J."/>
            <person name="McMahon K.D."/>
            <person name="Konstantinidis K.T."/>
            <person name="Eloe-Fadrosh E.A."/>
            <person name="Kyrpides N.C."/>
            <person name="Woyke T."/>
        </authorList>
    </citation>
    <scope>NUCLEOTIDE SEQUENCE</scope>
    <source>
        <strain evidence="2">GVMAG-M-3300009155-2</strain>
    </source>
</reference>
<organism evidence="2">
    <name type="scientific">viral metagenome</name>
    <dbReference type="NCBI Taxonomy" id="1070528"/>
    <lineage>
        <taxon>unclassified sequences</taxon>
        <taxon>metagenomes</taxon>
        <taxon>organismal metagenomes</taxon>
    </lineage>
</organism>
<protein>
    <recommendedName>
        <fullName evidence="1">TNase-like domain-containing protein</fullName>
    </recommendedName>
</protein>
<dbReference type="Gene3D" id="2.40.50.90">
    <property type="match status" value="1"/>
</dbReference>
<name>A0A6C0ER56_9ZZZZ</name>
<dbReference type="InterPro" id="IPR016071">
    <property type="entry name" value="Staphylococal_nuclease_OB-fold"/>
</dbReference>
<sequence length="178" mass="20593">MSRFLKIPNLLSIFNTNDKYVELPDNSMNKNCLIDGTDIEWKDTLEFIFPIQGGRVIKVYDGDTITIASRLPYEGSPLYRFSVRLNGIDAPEIKSKNEEEKMVAIECRDKLSSLILNKYISLKNIQNEKYGRILATIYLNSVCINDLLIKERYVVKYDGKEKKIPASWLKYRLTGELN</sequence>
<feature type="domain" description="TNase-like" evidence="1">
    <location>
        <begin position="50"/>
        <end position="178"/>
    </location>
</feature>
<proteinExistence type="predicted"/>
<dbReference type="InterPro" id="IPR035437">
    <property type="entry name" value="SNase_OB-fold_sf"/>
</dbReference>
<dbReference type="Pfam" id="PF00565">
    <property type="entry name" value="SNase"/>
    <property type="match status" value="1"/>
</dbReference>
<accession>A0A6C0ER56</accession>
<evidence type="ECO:0000313" key="2">
    <source>
        <dbReference type="EMBL" id="QHT31202.1"/>
    </source>
</evidence>
<dbReference type="EMBL" id="MN738916">
    <property type="protein sequence ID" value="QHT31202.1"/>
    <property type="molecule type" value="Genomic_DNA"/>
</dbReference>
<evidence type="ECO:0000259" key="1">
    <source>
        <dbReference type="PROSITE" id="PS50830"/>
    </source>
</evidence>
<dbReference type="AlphaFoldDB" id="A0A6C0ER56"/>
<dbReference type="PROSITE" id="PS50830">
    <property type="entry name" value="TNASE_3"/>
    <property type="match status" value="1"/>
</dbReference>
<dbReference type="SUPFAM" id="SSF50199">
    <property type="entry name" value="Staphylococcal nuclease"/>
    <property type="match status" value="1"/>
</dbReference>
<dbReference type="SMART" id="SM00318">
    <property type="entry name" value="SNc"/>
    <property type="match status" value="1"/>
</dbReference>